<dbReference type="GeneID" id="3974474"/>
<dbReference type="Proteomes" id="UP000006649">
    <property type="component" value="Segment"/>
</dbReference>
<protein>
    <submittedName>
        <fullName evidence="1">Uncharacterized protein</fullName>
    </submittedName>
</protein>
<organism evidence="1 2">
    <name type="scientific">Clostridium phage phiCD119 (strain Clostridium difficile/United States/Govind/2006)</name>
    <name type="common">Bacteriophage phiCD119</name>
    <dbReference type="NCBI Taxonomy" id="2883936"/>
    <lineage>
        <taxon>Viruses</taxon>
        <taxon>Duplodnaviria</taxon>
        <taxon>Heunggongvirae</taxon>
        <taxon>Uroviricota</taxon>
        <taxon>Caudoviricetes</taxon>
        <taxon>Lubbockvirus</taxon>
        <taxon>Lubbockvirus CD119</taxon>
    </lineage>
</organism>
<organismHost>
    <name type="scientific">Clostridioides difficile</name>
    <name type="common">Peptoclostridium difficile</name>
    <dbReference type="NCBI Taxonomy" id="1496"/>
</organismHost>
<accession>Q24LH9</accession>
<evidence type="ECO:0000313" key="2">
    <source>
        <dbReference type="Proteomes" id="UP000006649"/>
    </source>
</evidence>
<dbReference type="RefSeq" id="YP_529570.1">
    <property type="nucleotide sequence ID" value="NC_007917.1"/>
</dbReference>
<proteinExistence type="predicted"/>
<keyword evidence="2" id="KW-1185">Reference proteome</keyword>
<name>Q24LH9_BPPCD</name>
<sequence>MVMYLEMWINKANETFRIPCFSLQVLKINSKAILNTSIVLKLGEIAVFGGVGLELQKYLVSSPEMKPVTVIIQASHHHMTV</sequence>
<dbReference type="KEGG" id="vg:3974474"/>
<evidence type="ECO:0000313" key="1">
    <source>
        <dbReference type="EMBL" id="AAX53479.1"/>
    </source>
</evidence>
<dbReference type="EMBL" id="AY855346">
    <property type="protein sequence ID" value="AAX53479.1"/>
    <property type="molecule type" value="Genomic_DNA"/>
</dbReference>
<reference evidence="1 2" key="1">
    <citation type="journal article" date="2006" name="J. Bacteriol.">
        <title>Genomic organization and molecular characterization of Clostridium difficile bacteriophage PhiCD119.</title>
        <authorList>
            <person name="Govind R."/>
            <person name="Fralick J.A."/>
            <person name="Rolfe R.D."/>
        </authorList>
    </citation>
    <scope>NUCLEOTIDE SEQUENCE</scope>
</reference>